<keyword evidence="2" id="KW-0808">Transferase</keyword>
<dbReference type="OrthoDB" id="9803871at2"/>
<keyword evidence="3" id="KW-1185">Reference proteome</keyword>
<reference evidence="2 3" key="1">
    <citation type="submission" date="2016-08" db="EMBL/GenBank/DDBJ databases">
        <title>Novel Firmicute Genomes.</title>
        <authorList>
            <person name="Poppleton D.I."/>
            <person name="Gribaldo S."/>
        </authorList>
    </citation>
    <scope>NUCLEOTIDE SEQUENCE [LARGE SCALE GENOMIC DNA]</scope>
    <source>
        <strain evidence="2 3">RAOx-1</strain>
    </source>
</reference>
<dbReference type="Gene3D" id="2.160.10.10">
    <property type="entry name" value="Hexapeptide repeat proteins"/>
    <property type="match status" value="1"/>
</dbReference>
<dbReference type="GO" id="GO:0016740">
    <property type="term" value="F:transferase activity"/>
    <property type="evidence" value="ECO:0007669"/>
    <property type="project" value="UniProtKB-KW"/>
</dbReference>
<feature type="domain" description="Nucleotidyl transferase" evidence="1">
    <location>
        <begin position="2"/>
        <end position="233"/>
    </location>
</feature>
<accession>A0A419SNB4</accession>
<dbReference type="NCBIfam" id="TIGR01208">
    <property type="entry name" value="rmlA_long"/>
    <property type="match status" value="1"/>
</dbReference>
<dbReference type="InterPro" id="IPR029044">
    <property type="entry name" value="Nucleotide-diphossugar_trans"/>
</dbReference>
<dbReference type="AlphaFoldDB" id="A0A419SNB4"/>
<evidence type="ECO:0000313" key="3">
    <source>
        <dbReference type="Proteomes" id="UP000284219"/>
    </source>
</evidence>
<dbReference type="RefSeq" id="WP_120188442.1">
    <property type="nucleotide sequence ID" value="NZ_MCHY01000006.1"/>
</dbReference>
<dbReference type="Proteomes" id="UP000284219">
    <property type="component" value="Unassembled WGS sequence"/>
</dbReference>
<sequence length="347" mass="37817">MKGLILCAGKGTRLQPFSFSQPKTLLPVAGKAVLQYCVENLVKSGIKEIGIVMHPSQEGIPALIGNGQPFGCHVEYIYQTEQKGISHAVKQAEQFIGKDPFILLLGDNLIGEQLQTLIDSYRKQGSDGAILLSEVENPQDYGIAEIDGNEIVGLEEKPQQPKSNLAVIGAYLFESPIFEAVKAIPPSARGEYEITDAISWLLEQSYNISYTVTEKLYSDVGTVARWLDANQAVMRREWGDKSSIGDNVTLENCKIIPPVIIGANSVLKNAVIGPYVSTQERVHVENCQVASSILLEEASLKDLSTPIVNSVFGREVRLKGRLKGNATELNFTLGDKSSLNLAGDQDE</sequence>
<evidence type="ECO:0000259" key="1">
    <source>
        <dbReference type="Pfam" id="PF00483"/>
    </source>
</evidence>
<dbReference type="PANTHER" id="PTHR42883:SF2">
    <property type="entry name" value="THYMIDYLYLTRANSFERASE"/>
    <property type="match status" value="1"/>
</dbReference>
<dbReference type="Gene3D" id="3.90.550.10">
    <property type="entry name" value="Spore Coat Polysaccharide Biosynthesis Protein SpsA, Chain A"/>
    <property type="match status" value="1"/>
</dbReference>
<dbReference type="InterPro" id="IPR005908">
    <property type="entry name" value="G1P_thy_trans_l"/>
</dbReference>
<dbReference type="InterPro" id="IPR005835">
    <property type="entry name" value="NTP_transferase_dom"/>
</dbReference>
<dbReference type="PANTHER" id="PTHR42883">
    <property type="entry name" value="GLUCOSE-1-PHOSPHATE THYMIDYLTRANSFERASE"/>
    <property type="match status" value="1"/>
</dbReference>
<proteinExistence type="predicted"/>
<name>A0A419SNB4_9BACL</name>
<dbReference type="SUPFAM" id="SSF53448">
    <property type="entry name" value="Nucleotide-diphospho-sugar transferases"/>
    <property type="match status" value="1"/>
</dbReference>
<organism evidence="2 3">
    <name type="scientific">Ammoniphilus oxalaticus</name>
    <dbReference type="NCBI Taxonomy" id="66863"/>
    <lineage>
        <taxon>Bacteria</taxon>
        <taxon>Bacillati</taxon>
        <taxon>Bacillota</taxon>
        <taxon>Bacilli</taxon>
        <taxon>Bacillales</taxon>
        <taxon>Paenibacillaceae</taxon>
        <taxon>Aneurinibacillus group</taxon>
        <taxon>Ammoniphilus</taxon>
    </lineage>
</organism>
<dbReference type="Pfam" id="PF00483">
    <property type="entry name" value="NTP_transferase"/>
    <property type="match status" value="1"/>
</dbReference>
<dbReference type="EMBL" id="MCHY01000006">
    <property type="protein sequence ID" value="RKD25767.1"/>
    <property type="molecule type" value="Genomic_DNA"/>
</dbReference>
<dbReference type="CDD" id="cd04189">
    <property type="entry name" value="G1P_TT_long"/>
    <property type="match status" value="1"/>
</dbReference>
<comment type="caution">
    <text evidence="2">The sequence shown here is derived from an EMBL/GenBank/DDBJ whole genome shotgun (WGS) entry which is preliminary data.</text>
</comment>
<evidence type="ECO:0000313" key="2">
    <source>
        <dbReference type="EMBL" id="RKD25767.1"/>
    </source>
</evidence>
<protein>
    <submittedName>
        <fullName evidence="2">Glucose-1-phosphate thymidylyltransferase</fullName>
    </submittedName>
</protein>
<gene>
    <name evidence="2" type="ORF">BEP19_02160</name>
</gene>